<comment type="caution">
    <text evidence="4">The sequence shown here is derived from an EMBL/GenBank/DDBJ whole genome shotgun (WGS) entry which is preliminary data.</text>
</comment>
<dbReference type="SUPFAM" id="SSF56349">
    <property type="entry name" value="DNA breaking-rejoining enzymes"/>
    <property type="match status" value="1"/>
</dbReference>
<dbReference type="InterPro" id="IPR011010">
    <property type="entry name" value="DNA_brk_join_enz"/>
</dbReference>
<evidence type="ECO:0000256" key="2">
    <source>
        <dbReference type="ARBA" id="ARBA00023172"/>
    </source>
</evidence>
<keyword evidence="5" id="KW-1185">Reference proteome</keyword>
<accession>A0ABQ9JMC3</accession>
<dbReference type="EMBL" id="JAPWTJ010000347">
    <property type="protein sequence ID" value="KAJ8979351.1"/>
    <property type="molecule type" value="Genomic_DNA"/>
</dbReference>
<sequence length="344" mass="38336">GTSVISNLLPEKSRRQYENAFQQFKERCKANKARKISENVLLAYFAEKSKVEVFHVMGNIIIIMLKSTLNVKKEIYQVGSIFEKLSVGNHPKKYKVVLILGISGACRRDELTKMTVDNRREKDSILIVKVPHTKTNIQRIFTVSNLDYIDIYRKYAALCPSYATSRRLFFKCFNQVVGINCIGKMPSLIAKYLKLPNFDAYTGHCFRRTSATLLANAGGNICSLKRHEGWKSSTVAEGYMEDSINNKIQISNKILDCEISGSSAITFTAIASTSKTDSFPTATPISRTESDLSGLGINIGSCTGCTINRAAEERDAANKFTTEQNKDIGMRQTNCFFAPAIAPD</sequence>
<name>A0ABQ9JMC3_9CUCU</name>
<organism evidence="4 5">
    <name type="scientific">Molorchus minor</name>
    <dbReference type="NCBI Taxonomy" id="1323400"/>
    <lineage>
        <taxon>Eukaryota</taxon>
        <taxon>Metazoa</taxon>
        <taxon>Ecdysozoa</taxon>
        <taxon>Arthropoda</taxon>
        <taxon>Hexapoda</taxon>
        <taxon>Insecta</taxon>
        <taxon>Pterygota</taxon>
        <taxon>Neoptera</taxon>
        <taxon>Endopterygota</taxon>
        <taxon>Coleoptera</taxon>
        <taxon>Polyphaga</taxon>
        <taxon>Cucujiformia</taxon>
        <taxon>Chrysomeloidea</taxon>
        <taxon>Cerambycidae</taxon>
        <taxon>Lamiinae</taxon>
        <taxon>Monochamini</taxon>
        <taxon>Molorchus</taxon>
    </lineage>
</organism>
<dbReference type="InterPro" id="IPR002104">
    <property type="entry name" value="Integrase_catalytic"/>
</dbReference>
<feature type="domain" description="Tyr recombinase" evidence="3">
    <location>
        <begin position="64"/>
        <end position="252"/>
    </location>
</feature>
<dbReference type="PANTHER" id="PTHR30349:SF41">
    <property type="entry name" value="INTEGRASE_RECOMBINASE PROTEIN MJ0367-RELATED"/>
    <property type="match status" value="1"/>
</dbReference>
<gene>
    <name evidence="4" type="ORF">NQ317_016080</name>
</gene>
<evidence type="ECO:0000256" key="1">
    <source>
        <dbReference type="ARBA" id="ARBA00023125"/>
    </source>
</evidence>
<evidence type="ECO:0000259" key="3">
    <source>
        <dbReference type="PROSITE" id="PS51898"/>
    </source>
</evidence>
<dbReference type="InterPro" id="IPR013762">
    <property type="entry name" value="Integrase-like_cat_sf"/>
</dbReference>
<dbReference type="InterPro" id="IPR050090">
    <property type="entry name" value="Tyrosine_recombinase_XerCD"/>
</dbReference>
<evidence type="ECO:0000313" key="5">
    <source>
        <dbReference type="Proteomes" id="UP001162164"/>
    </source>
</evidence>
<dbReference type="Gene3D" id="1.10.443.10">
    <property type="entry name" value="Intergrase catalytic core"/>
    <property type="match status" value="1"/>
</dbReference>
<dbReference type="CDD" id="cd00397">
    <property type="entry name" value="DNA_BRE_C"/>
    <property type="match status" value="1"/>
</dbReference>
<proteinExistence type="predicted"/>
<evidence type="ECO:0000313" key="4">
    <source>
        <dbReference type="EMBL" id="KAJ8979351.1"/>
    </source>
</evidence>
<dbReference type="PANTHER" id="PTHR30349">
    <property type="entry name" value="PHAGE INTEGRASE-RELATED"/>
    <property type="match status" value="1"/>
</dbReference>
<feature type="non-terminal residue" evidence="4">
    <location>
        <position position="1"/>
    </location>
</feature>
<dbReference type="Proteomes" id="UP001162164">
    <property type="component" value="Unassembled WGS sequence"/>
</dbReference>
<reference evidence="4" key="1">
    <citation type="journal article" date="2023" name="Insect Mol. Biol.">
        <title>Genome sequencing provides insights into the evolution of gene families encoding plant cell wall-degrading enzymes in longhorned beetles.</title>
        <authorList>
            <person name="Shin N.R."/>
            <person name="Okamura Y."/>
            <person name="Kirsch R."/>
            <person name="Pauchet Y."/>
        </authorList>
    </citation>
    <scope>NUCLEOTIDE SEQUENCE</scope>
    <source>
        <strain evidence="4">MMC_N1</strain>
    </source>
</reference>
<protein>
    <recommendedName>
        <fullName evidence="3">Tyr recombinase domain-containing protein</fullName>
    </recommendedName>
</protein>
<keyword evidence="1" id="KW-0238">DNA-binding</keyword>
<keyword evidence="2" id="KW-0233">DNA recombination</keyword>
<dbReference type="PROSITE" id="PS51898">
    <property type="entry name" value="TYR_RECOMBINASE"/>
    <property type="match status" value="1"/>
</dbReference>